<keyword evidence="3" id="KW-1185">Reference proteome</keyword>
<name>G9N881_HYPVG</name>
<gene>
    <name evidence="2" type="ORF">TRIVIDRAFT_66143</name>
</gene>
<keyword evidence="1" id="KW-0732">Signal</keyword>
<comment type="caution">
    <text evidence="2">The sequence shown here is derived from an EMBL/GenBank/DDBJ whole genome shotgun (WGS) entry which is preliminary data.</text>
</comment>
<dbReference type="InParanoid" id="G9N881"/>
<evidence type="ECO:0000313" key="3">
    <source>
        <dbReference type="Proteomes" id="UP000007115"/>
    </source>
</evidence>
<dbReference type="EMBL" id="ABDF02000089">
    <property type="protein sequence ID" value="EHK17190.1"/>
    <property type="molecule type" value="Genomic_DNA"/>
</dbReference>
<dbReference type="AlphaFoldDB" id="G9N881"/>
<accession>G9N881</accession>
<reference evidence="2 3" key="1">
    <citation type="journal article" date="2011" name="Genome Biol.">
        <title>Comparative genome sequence analysis underscores mycoparasitism as the ancestral life style of Trichoderma.</title>
        <authorList>
            <person name="Kubicek C.P."/>
            <person name="Herrera-Estrella A."/>
            <person name="Seidl-Seiboth V."/>
            <person name="Martinez D.A."/>
            <person name="Druzhinina I.S."/>
            <person name="Thon M."/>
            <person name="Zeilinger S."/>
            <person name="Casas-Flores S."/>
            <person name="Horwitz B.A."/>
            <person name="Mukherjee P.K."/>
            <person name="Mukherjee M."/>
            <person name="Kredics L."/>
            <person name="Alcaraz L.D."/>
            <person name="Aerts A."/>
            <person name="Antal Z."/>
            <person name="Atanasova L."/>
            <person name="Cervantes-Badillo M.G."/>
            <person name="Challacombe J."/>
            <person name="Chertkov O."/>
            <person name="McCluskey K."/>
            <person name="Coulpier F."/>
            <person name="Deshpande N."/>
            <person name="von Doehren H."/>
            <person name="Ebbole D.J."/>
            <person name="Esquivel-Naranjo E.U."/>
            <person name="Fekete E."/>
            <person name="Flipphi M."/>
            <person name="Glaser F."/>
            <person name="Gomez-Rodriguez E.Y."/>
            <person name="Gruber S."/>
            <person name="Han C."/>
            <person name="Henrissat B."/>
            <person name="Hermosa R."/>
            <person name="Hernandez-Onate M."/>
            <person name="Karaffa L."/>
            <person name="Kosti I."/>
            <person name="Le Crom S."/>
            <person name="Lindquist E."/>
            <person name="Lucas S."/>
            <person name="Luebeck M."/>
            <person name="Luebeck P.S."/>
            <person name="Margeot A."/>
            <person name="Metz B."/>
            <person name="Misra M."/>
            <person name="Nevalainen H."/>
            <person name="Omann M."/>
            <person name="Packer N."/>
            <person name="Perrone G."/>
            <person name="Uresti-Rivera E.E."/>
            <person name="Salamov A."/>
            <person name="Schmoll M."/>
            <person name="Seiboth B."/>
            <person name="Shapiro H."/>
            <person name="Sukno S."/>
            <person name="Tamayo-Ramos J.A."/>
            <person name="Tisch D."/>
            <person name="Wiest A."/>
            <person name="Wilkinson H.H."/>
            <person name="Zhang M."/>
            <person name="Coutinho P.M."/>
            <person name="Kenerley C.M."/>
            <person name="Monte E."/>
            <person name="Baker S.E."/>
            <person name="Grigoriev I.V."/>
        </authorList>
    </citation>
    <scope>NUCLEOTIDE SEQUENCE [LARGE SCALE GENOMIC DNA]</scope>
    <source>
        <strain evidence="3">Gv29-8 / FGSC 10586</strain>
    </source>
</reference>
<dbReference type="HOGENOM" id="CLU_2038403_0_0_1"/>
<proteinExistence type="predicted"/>
<dbReference type="RefSeq" id="XP_013951389.1">
    <property type="nucleotide sequence ID" value="XM_014095914.1"/>
</dbReference>
<dbReference type="VEuPathDB" id="FungiDB:TRIVIDRAFT_66143"/>
<dbReference type="Proteomes" id="UP000007115">
    <property type="component" value="Unassembled WGS sequence"/>
</dbReference>
<evidence type="ECO:0000313" key="2">
    <source>
        <dbReference type="EMBL" id="EHK17190.1"/>
    </source>
</evidence>
<organism evidence="2 3">
    <name type="scientific">Hypocrea virens (strain Gv29-8 / FGSC 10586)</name>
    <name type="common">Gliocladium virens</name>
    <name type="synonym">Trichoderma virens</name>
    <dbReference type="NCBI Taxonomy" id="413071"/>
    <lineage>
        <taxon>Eukaryota</taxon>
        <taxon>Fungi</taxon>
        <taxon>Dikarya</taxon>
        <taxon>Ascomycota</taxon>
        <taxon>Pezizomycotina</taxon>
        <taxon>Sordariomycetes</taxon>
        <taxon>Hypocreomycetidae</taxon>
        <taxon>Hypocreales</taxon>
        <taxon>Hypocreaceae</taxon>
        <taxon>Trichoderma</taxon>
    </lineage>
</organism>
<protein>
    <submittedName>
        <fullName evidence="2">Uncharacterized protein</fullName>
    </submittedName>
</protein>
<evidence type="ECO:0000256" key="1">
    <source>
        <dbReference type="SAM" id="SignalP"/>
    </source>
</evidence>
<sequence length="121" mass="13973">MLLLLLLTFGWWHIEDYVTVQFTAEIQVLHTLPLGMHSASTFRFLKVYTNDVNGGCDSGRREEMDARNTRETPPFLAATTAYTEVYAVYTAKLKMERANLFGMWERVLVLALRQHWSITAD</sequence>
<dbReference type="GeneID" id="25796798"/>
<feature type="signal peptide" evidence="1">
    <location>
        <begin position="1"/>
        <end position="16"/>
    </location>
</feature>
<feature type="chain" id="PRO_5005682548" evidence="1">
    <location>
        <begin position="17"/>
        <end position="121"/>
    </location>
</feature>